<dbReference type="Proteomes" id="UP001596442">
    <property type="component" value="Unassembled WGS sequence"/>
</dbReference>
<dbReference type="AlphaFoldDB" id="A0ABD5S7Q9"/>
<reference evidence="1 2" key="1">
    <citation type="journal article" date="2019" name="Int. J. Syst. Evol. Microbiol.">
        <title>The Global Catalogue of Microorganisms (GCM) 10K type strain sequencing project: providing services to taxonomists for standard genome sequencing and annotation.</title>
        <authorList>
            <consortium name="The Broad Institute Genomics Platform"/>
            <consortium name="The Broad Institute Genome Sequencing Center for Infectious Disease"/>
            <person name="Wu L."/>
            <person name="Ma J."/>
        </authorList>
    </citation>
    <scope>NUCLEOTIDE SEQUENCE [LARGE SCALE GENOMIC DNA]</scope>
    <source>
        <strain evidence="1 2">CGMCC 1.3239</strain>
    </source>
</reference>
<gene>
    <name evidence="1" type="ORF">ACFQEU_02995</name>
</gene>
<proteinExistence type="predicted"/>
<protein>
    <submittedName>
        <fullName evidence="1">Uncharacterized protein</fullName>
    </submittedName>
</protein>
<accession>A0ABD5S7Q9</accession>
<dbReference type="PROSITE" id="PS51257">
    <property type="entry name" value="PROKAR_LIPOPROTEIN"/>
    <property type="match status" value="1"/>
</dbReference>
<dbReference type="EMBL" id="JBHSWW010000021">
    <property type="protein sequence ID" value="MFC6752444.1"/>
    <property type="molecule type" value="Genomic_DNA"/>
</dbReference>
<keyword evidence="2" id="KW-1185">Reference proteome</keyword>
<evidence type="ECO:0000313" key="2">
    <source>
        <dbReference type="Proteomes" id="UP001596442"/>
    </source>
</evidence>
<comment type="caution">
    <text evidence="1">The sequence shown here is derived from an EMBL/GenBank/DDBJ whole genome shotgun (WGS) entry which is preliminary data.</text>
</comment>
<name>A0ABD5S7Q9_9EURY</name>
<organism evidence="1 2">
    <name type="scientific">Halorubrum tibetense</name>
    <dbReference type="NCBI Taxonomy" id="175631"/>
    <lineage>
        <taxon>Archaea</taxon>
        <taxon>Methanobacteriati</taxon>
        <taxon>Methanobacteriota</taxon>
        <taxon>Stenosarchaea group</taxon>
        <taxon>Halobacteria</taxon>
        <taxon>Halobacteriales</taxon>
        <taxon>Haloferacaceae</taxon>
        <taxon>Halorubrum</taxon>
    </lineage>
</organism>
<evidence type="ECO:0000313" key="1">
    <source>
        <dbReference type="EMBL" id="MFC6752444.1"/>
    </source>
</evidence>
<sequence length="272" mass="29572">MDRRRFLASLGLMSTVTLAGCGDVLDGEPAGPFPNADWRDGDGLDVETLATSHIDAAVDAGGVTLYSTARTGHDGESEPSPWLPDQTYESRYDLANERQLLRQAVTESDETEVTELYVTPEEALFREQLGSEVTYDRQPLDGSAGTTEETMRVDALVGIRVPQGSAGDDVVYEGLENWEPTFEASVDVDDEPAARFAADSFDGSRPVPATVETASATVDILESGFVPRIEQRWEGSHDGTTASVDVDIEYRDRGVSVSEPDWVEEARTETTD</sequence>
<dbReference type="RefSeq" id="WP_379779151.1">
    <property type="nucleotide sequence ID" value="NZ_JBHSWW010000021.1"/>
</dbReference>